<comment type="subunit">
    <text evidence="9">The nucleosome is a histone octamer containing two molecules each of H2A, H2B, H3 and H4 assembled in one H3-H4 heterotetramer and two H2A-H2B heterodimers. The octamer wraps approximately 147 bp of DNA.</text>
</comment>
<keyword evidence="14" id="KW-1185">Reference proteome</keyword>
<dbReference type="SMART" id="SM00414">
    <property type="entry name" value="H2A"/>
    <property type="match status" value="1"/>
</dbReference>
<evidence type="ECO:0000259" key="12">
    <source>
        <dbReference type="Pfam" id="PF16211"/>
    </source>
</evidence>
<evidence type="ECO:0000313" key="14">
    <source>
        <dbReference type="Proteomes" id="UP000279259"/>
    </source>
</evidence>
<dbReference type="Gene3D" id="1.10.20.10">
    <property type="entry name" value="Histone, subunit A"/>
    <property type="match status" value="1"/>
</dbReference>
<dbReference type="InterPro" id="IPR002119">
    <property type="entry name" value="Histone_H2A"/>
</dbReference>
<keyword evidence="6 9" id="KW-0238">DNA-binding</keyword>
<dbReference type="PROSITE" id="PS00046">
    <property type="entry name" value="HISTONE_H2A"/>
    <property type="match status" value="1"/>
</dbReference>
<evidence type="ECO:0000256" key="10">
    <source>
        <dbReference type="SAM" id="MobiDB-lite"/>
    </source>
</evidence>
<evidence type="ECO:0000256" key="7">
    <source>
        <dbReference type="ARBA" id="ARBA00023242"/>
    </source>
</evidence>
<dbReference type="GO" id="GO:0003677">
    <property type="term" value="F:DNA binding"/>
    <property type="evidence" value="ECO:0007669"/>
    <property type="project" value="UniProtKB-KW"/>
</dbReference>
<keyword evidence="5" id="KW-0007">Acetylation</keyword>
<feature type="region of interest" description="Disordered" evidence="10">
    <location>
        <begin position="113"/>
        <end position="177"/>
    </location>
</feature>
<dbReference type="PRINTS" id="PR00620">
    <property type="entry name" value="HISTONEH2A"/>
</dbReference>
<dbReference type="InterPro" id="IPR032458">
    <property type="entry name" value="Histone_H2A_CS"/>
</dbReference>
<comment type="caution">
    <text evidence="13">The sequence shown here is derived from an EMBL/GenBank/DDBJ whole genome shotgun (WGS) entry which is preliminary data.</text>
</comment>
<dbReference type="InterPro" id="IPR009072">
    <property type="entry name" value="Histone-fold"/>
</dbReference>
<evidence type="ECO:0000256" key="2">
    <source>
        <dbReference type="ARBA" id="ARBA00004286"/>
    </source>
</evidence>
<accession>A0A427YX23</accession>
<comment type="similarity">
    <text evidence="3 9">Belongs to the histone H2A family.</text>
</comment>
<evidence type="ECO:0000256" key="4">
    <source>
        <dbReference type="ARBA" id="ARBA00022454"/>
    </source>
</evidence>
<gene>
    <name evidence="13" type="primary">HTA1_2</name>
    <name evidence="13" type="ORF">EHS25_000725</name>
</gene>
<feature type="domain" description="Histone H2A C-terminal" evidence="12">
    <location>
        <begin position="93"/>
        <end position="125"/>
    </location>
</feature>
<keyword evidence="8 9" id="KW-0544">Nucleosome core</keyword>
<evidence type="ECO:0000259" key="11">
    <source>
        <dbReference type="Pfam" id="PF00125"/>
    </source>
</evidence>
<evidence type="ECO:0000256" key="3">
    <source>
        <dbReference type="ARBA" id="ARBA00010691"/>
    </source>
</evidence>
<dbReference type="STRING" id="1890683.A0A427YX23"/>
<dbReference type="GO" id="GO:0000786">
    <property type="term" value="C:nucleosome"/>
    <property type="evidence" value="ECO:0007669"/>
    <property type="project" value="UniProtKB-KW"/>
</dbReference>
<dbReference type="Pfam" id="PF00125">
    <property type="entry name" value="Histone"/>
    <property type="match status" value="1"/>
</dbReference>
<feature type="domain" description="Core Histone H2A/H2B/H3" evidence="11">
    <location>
        <begin position="10"/>
        <end position="88"/>
    </location>
</feature>
<sequence length="177" mass="19608">MPGKASPSPKREQEYRSRSSRAGLTFPVSRIHRYLRRAYPKQRIGSTAPIYLAAALEYLIAELVEIAGTQCRDAGRRLIKPRHIRLAISSDQELSDLIGKAVIKEGGVQPHIESALLPKKKKTTSQDTDSTTQAGSKGKKAIKTPKQTAPKTRKSSEKKPTVVEVEDDDEDYSLQVI</sequence>
<dbReference type="CDD" id="cd00074">
    <property type="entry name" value="HFD_H2A"/>
    <property type="match status" value="1"/>
</dbReference>
<dbReference type="AlphaFoldDB" id="A0A427YX23"/>
<reference evidence="13 14" key="1">
    <citation type="submission" date="2018-11" db="EMBL/GenBank/DDBJ databases">
        <title>Genome sequence of Saitozyma podzolica DSM 27192.</title>
        <authorList>
            <person name="Aliyu H."/>
            <person name="Gorte O."/>
            <person name="Ochsenreither K."/>
        </authorList>
    </citation>
    <scope>NUCLEOTIDE SEQUENCE [LARGE SCALE GENOMIC DNA]</scope>
    <source>
        <strain evidence="13 14">DSM 27192</strain>
    </source>
</reference>
<dbReference type="InterPro" id="IPR032454">
    <property type="entry name" value="Histone_H2A_C"/>
</dbReference>
<evidence type="ECO:0000313" key="13">
    <source>
        <dbReference type="EMBL" id="RSH95633.1"/>
    </source>
</evidence>
<organism evidence="13 14">
    <name type="scientific">Saitozyma podzolica</name>
    <dbReference type="NCBI Taxonomy" id="1890683"/>
    <lineage>
        <taxon>Eukaryota</taxon>
        <taxon>Fungi</taxon>
        <taxon>Dikarya</taxon>
        <taxon>Basidiomycota</taxon>
        <taxon>Agaricomycotina</taxon>
        <taxon>Tremellomycetes</taxon>
        <taxon>Tremellales</taxon>
        <taxon>Trimorphomycetaceae</taxon>
        <taxon>Saitozyma</taxon>
    </lineage>
</organism>
<protein>
    <recommendedName>
        <fullName evidence="9">Histone H2A</fullName>
    </recommendedName>
</protein>
<dbReference type="GO" id="GO:0046982">
    <property type="term" value="F:protein heterodimerization activity"/>
    <property type="evidence" value="ECO:0007669"/>
    <property type="project" value="InterPro"/>
</dbReference>
<dbReference type="GO" id="GO:0005634">
    <property type="term" value="C:nucleus"/>
    <property type="evidence" value="ECO:0007669"/>
    <property type="project" value="UniProtKB-SubCell"/>
</dbReference>
<dbReference type="EMBL" id="RSCD01000001">
    <property type="protein sequence ID" value="RSH95633.1"/>
    <property type="molecule type" value="Genomic_DNA"/>
</dbReference>
<dbReference type="PANTHER" id="PTHR23430">
    <property type="entry name" value="HISTONE H2A"/>
    <property type="match status" value="1"/>
</dbReference>
<feature type="region of interest" description="Disordered" evidence="10">
    <location>
        <begin position="1"/>
        <end position="21"/>
    </location>
</feature>
<evidence type="ECO:0000256" key="1">
    <source>
        <dbReference type="ARBA" id="ARBA00004123"/>
    </source>
</evidence>
<proteinExistence type="inferred from homology"/>
<feature type="compositionally biased region" description="Acidic residues" evidence="10">
    <location>
        <begin position="164"/>
        <end position="177"/>
    </location>
</feature>
<evidence type="ECO:0000256" key="8">
    <source>
        <dbReference type="ARBA" id="ARBA00023269"/>
    </source>
</evidence>
<keyword evidence="4 9" id="KW-0158">Chromosome</keyword>
<evidence type="ECO:0000256" key="9">
    <source>
        <dbReference type="RuleBase" id="RU003767"/>
    </source>
</evidence>
<dbReference type="Pfam" id="PF16211">
    <property type="entry name" value="Histone_H2A_C"/>
    <property type="match status" value="1"/>
</dbReference>
<evidence type="ECO:0000256" key="6">
    <source>
        <dbReference type="ARBA" id="ARBA00023125"/>
    </source>
</evidence>
<keyword evidence="7 9" id="KW-0539">Nucleus</keyword>
<name>A0A427YX23_9TREE</name>
<dbReference type="OrthoDB" id="9421954at2759"/>
<dbReference type="SUPFAM" id="SSF47113">
    <property type="entry name" value="Histone-fold"/>
    <property type="match status" value="1"/>
</dbReference>
<dbReference type="Proteomes" id="UP000279259">
    <property type="component" value="Unassembled WGS sequence"/>
</dbReference>
<dbReference type="GO" id="GO:0030527">
    <property type="term" value="F:structural constituent of chromatin"/>
    <property type="evidence" value="ECO:0007669"/>
    <property type="project" value="InterPro"/>
</dbReference>
<comment type="subcellular location">
    <subcellularLocation>
        <location evidence="2">Chromosome</location>
    </subcellularLocation>
    <subcellularLocation>
        <location evidence="1 9">Nucleus</location>
    </subcellularLocation>
</comment>
<evidence type="ECO:0000256" key="5">
    <source>
        <dbReference type="ARBA" id="ARBA00022990"/>
    </source>
</evidence>
<dbReference type="InterPro" id="IPR007125">
    <property type="entry name" value="H2A/H2B/H3"/>
</dbReference>